<proteinExistence type="inferred from homology"/>
<dbReference type="GO" id="GO:0006352">
    <property type="term" value="P:DNA-templated transcription initiation"/>
    <property type="evidence" value="ECO:0007669"/>
    <property type="project" value="InterPro"/>
</dbReference>
<protein>
    <submittedName>
        <fullName evidence="7">RNA polymerase sigma-70 factor (ECF subfamily)</fullName>
    </submittedName>
</protein>
<dbReference type="PANTHER" id="PTHR43133">
    <property type="entry name" value="RNA POLYMERASE ECF-TYPE SIGMA FACTO"/>
    <property type="match status" value="1"/>
</dbReference>
<dbReference type="NCBIfam" id="TIGR02937">
    <property type="entry name" value="sigma70-ECF"/>
    <property type="match status" value="1"/>
</dbReference>
<dbReference type="OrthoDB" id="9180690at2"/>
<dbReference type="Pfam" id="PF08281">
    <property type="entry name" value="Sigma70_r4_2"/>
    <property type="match status" value="1"/>
</dbReference>
<accession>A0A4V3BL25</accession>
<sequence length="166" mass="18673">MSSAASADAIGTLYRDHHGWLQSWLRRKLGCSHQAADLAQDTFLRLITARRQEAFRTPRAYLRTVAHGLMVDHFRRRELEQAYLDALAAMPEPLAPSPEERLAIFETLLHIDGLLDALPETTRRVFLLSQLDGLTYAAIGEQLSLSLRTVKRHMHAGFAQCLAALL</sequence>
<dbReference type="InterPro" id="IPR039425">
    <property type="entry name" value="RNA_pol_sigma-70-like"/>
</dbReference>
<evidence type="ECO:0000313" key="7">
    <source>
        <dbReference type="EMBL" id="TDN44992.1"/>
    </source>
</evidence>
<comment type="similarity">
    <text evidence="1">Belongs to the sigma-70 factor family. ECF subfamily.</text>
</comment>
<evidence type="ECO:0000256" key="2">
    <source>
        <dbReference type="ARBA" id="ARBA00023015"/>
    </source>
</evidence>
<evidence type="ECO:0000259" key="6">
    <source>
        <dbReference type="Pfam" id="PF08281"/>
    </source>
</evidence>
<dbReference type="SUPFAM" id="SSF88946">
    <property type="entry name" value="Sigma2 domain of RNA polymerase sigma factors"/>
    <property type="match status" value="1"/>
</dbReference>
<evidence type="ECO:0000256" key="3">
    <source>
        <dbReference type="ARBA" id="ARBA00023082"/>
    </source>
</evidence>
<reference evidence="7 8" key="1">
    <citation type="submission" date="2019-03" db="EMBL/GenBank/DDBJ databases">
        <title>Genomic Encyclopedia of Type Strains, Phase IV (KMG-IV): sequencing the most valuable type-strain genomes for metagenomic binning, comparative biology and taxonomic classification.</title>
        <authorList>
            <person name="Goeker M."/>
        </authorList>
    </citation>
    <scope>NUCLEOTIDE SEQUENCE [LARGE SCALE GENOMIC DNA]</scope>
    <source>
        <strain evidence="7 8">DSM 12121</strain>
    </source>
</reference>
<dbReference type="NCBIfam" id="NF009180">
    <property type="entry name" value="PRK12528.1"/>
    <property type="match status" value="1"/>
</dbReference>
<dbReference type="InterPro" id="IPR013249">
    <property type="entry name" value="RNA_pol_sigma70_r4_t2"/>
</dbReference>
<evidence type="ECO:0000256" key="1">
    <source>
        <dbReference type="ARBA" id="ARBA00010641"/>
    </source>
</evidence>
<dbReference type="FunFam" id="1.10.1740.10:FF:000009">
    <property type="entry name" value="RNA polymerase sigma factor"/>
    <property type="match status" value="1"/>
</dbReference>
<comment type="caution">
    <text evidence="7">The sequence shown here is derived from an EMBL/GenBank/DDBJ whole genome shotgun (WGS) entry which is preliminary data.</text>
</comment>
<dbReference type="InterPro" id="IPR014284">
    <property type="entry name" value="RNA_pol_sigma-70_dom"/>
</dbReference>
<dbReference type="InterPro" id="IPR007627">
    <property type="entry name" value="RNA_pol_sigma70_r2"/>
</dbReference>
<dbReference type="InterPro" id="IPR013324">
    <property type="entry name" value="RNA_pol_sigma_r3/r4-like"/>
</dbReference>
<organism evidence="7 8">
    <name type="scientific">Azoarcus indigens</name>
    <dbReference type="NCBI Taxonomy" id="29545"/>
    <lineage>
        <taxon>Bacteria</taxon>
        <taxon>Pseudomonadati</taxon>
        <taxon>Pseudomonadota</taxon>
        <taxon>Betaproteobacteria</taxon>
        <taxon>Rhodocyclales</taxon>
        <taxon>Zoogloeaceae</taxon>
        <taxon>Azoarcus</taxon>
    </lineage>
</organism>
<dbReference type="Proteomes" id="UP000295129">
    <property type="component" value="Unassembled WGS sequence"/>
</dbReference>
<dbReference type="SUPFAM" id="SSF88659">
    <property type="entry name" value="Sigma3 and sigma4 domains of RNA polymerase sigma factors"/>
    <property type="match status" value="1"/>
</dbReference>
<dbReference type="Pfam" id="PF04542">
    <property type="entry name" value="Sigma70_r2"/>
    <property type="match status" value="1"/>
</dbReference>
<dbReference type="RefSeq" id="WP_133594972.1">
    <property type="nucleotide sequence ID" value="NZ_SNVV01000032.1"/>
</dbReference>
<dbReference type="InterPro" id="IPR036388">
    <property type="entry name" value="WH-like_DNA-bd_sf"/>
</dbReference>
<dbReference type="InterPro" id="IPR013325">
    <property type="entry name" value="RNA_pol_sigma_r2"/>
</dbReference>
<evidence type="ECO:0000256" key="4">
    <source>
        <dbReference type="ARBA" id="ARBA00023163"/>
    </source>
</evidence>
<dbReference type="GO" id="GO:0016987">
    <property type="term" value="F:sigma factor activity"/>
    <property type="evidence" value="ECO:0007669"/>
    <property type="project" value="UniProtKB-KW"/>
</dbReference>
<name>A0A4V3BL25_9RHOO</name>
<feature type="domain" description="RNA polymerase sigma-70 region 2" evidence="5">
    <location>
        <begin position="13"/>
        <end position="78"/>
    </location>
</feature>
<dbReference type="EMBL" id="SNVV01000032">
    <property type="protein sequence ID" value="TDN44992.1"/>
    <property type="molecule type" value="Genomic_DNA"/>
</dbReference>
<dbReference type="GO" id="GO:0003677">
    <property type="term" value="F:DNA binding"/>
    <property type="evidence" value="ECO:0007669"/>
    <property type="project" value="InterPro"/>
</dbReference>
<evidence type="ECO:0000259" key="5">
    <source>
        <dbReference type="Pfam" id="PF04542"/>
    </source>
</evidence>
<feature type="domain" description="RNA polymerase sigma factor 70 region 4 type 2" evidence="6">
    <location>
        <begin position="111"/>
        <end position="161"/>
    </location>
</feature>
<keyword evidence="4" id="KW-0804">Transcription</keyword>
<keyword evidence="8" id="KW-1185">Reference proteome</keyword>
<evidence type="ECO:0000313" key="8">
    <source>
        <dbReference type="Proteomes" id="UP000295129"/>
    </source>
</evidence>
<dbReference type="PANTHER" id="PTHR43133:SF63">
    <property type="entry name" value="RNA POLYMERASE SIGMA FACTOR FECI-RELATED"/>
    <property type="match status" value="1"/>
</dbReference>
<gene>
    <name evidence="7" type="ORF">C7389_1324</name>
</gene>
<keyword evidence="2" id="KW-0805">Transcription regulation</keyword>
<keyword evidence="3" id="KW-0731">Sigma factor</keyword>
<dbReference type="Gene3D" id="1.10.10.10">
    <property type="entry name" value="Winged helix-like DNA-binding domain superfamily/Winged helix DNA-binding domain"/>
    <property type="match status" value="1"/>
</dbReference>
<dbReference type="Gene3D" id="1.10.1740.10">
    <property type="match status" value="1"/>
</dbReference>
<dbReference type="AlphaFoldDB" id="A0A4V3BL25"/>